<accession>A0AAD9L146</accession>
<reference evidence="1" key="1">
    <citation type="journal article" date="2023" name="Mol. Biol. Evol.">
        <title>Third-Generation Sequencing Reveals the Adaptive Role of the Epigenome in Three Deep-Sea Polychaetes.</title>
        <authorList>
            <person name="Perez M."/>
            <person name="Aroh O."/>
            <person name="Sun Y."/>
            <person name="Lan Y."/>
            <person name="Juniper S.K."/>
            <person name="Young C.R."/>
            <person name="Angers B."/>
            <person name="Qian P.Y."/>
        </authorList>
    </citation>
    <scope>NUCLEOTIDE SEQUENCE</scope>
    <source>
        <strain evidence="1">R07B-5</strain>
    </source>
</reference>
<gene>
    <name evidence="1" type="ORF">NP493_399g01006</name>
</gene>
<dbReference type="AlphaFoldDB" id="A0AAD9L146"/>
<dbReference type="EMBL" id="JAODUO010000399">
    <property type="protein sequence ID" value="KAK2181428.1"/>
    <property type="molecule type" value="Genomic_DNA"/>
</dbReference>
<organism evidence="1 2">
    <name type="scientific">Ridgeia piscesae</name>
    <name type="common">Tubeworm</name>
    <dbReference type="NCBI Taxonomy" id="27915"/>
    <lineage>
        <taxon>Eukaryota</taxon>
        <taxon>Metazoa</taxon>
        <taxon>Spiralia</taxon>
        <taxon>Lophotrochozoa</taxon>
        <taxon>Annelida</taxon>
        <taxon>Polychaeta</taxon>
        <taxon>Sedentaria</taxon>
        <taxon>Canalipalpata</taxon>
        <taxon>Sabellida</taxon>
        <taxon>Siboglinidae</taxon>
        <taxon>Ridgeia</taxon>
    </lineage>
</organism>
<evidence type="ECO:0000313" key="2">
    <source>
        <dbReference type="Proteomes" id="UP001209878"/>
    </source>
</evidence>
<name>A0AAD9L146_RIDPI</name>
<comment type="caution">
    <text evidence="1">The sequence shown here is derived from an EMBL/GenBank/DDBJ whole genome shotgun (WGS) entry which is preliminary data.</text>
</comment>
<proteinExistence type="predicted"/>
<keyword evidence="2" id="KW-1185">Reference proteome</keyword>
<sequence length="150" mass="17060">MASYDCLNFDHVIKSTYHRCDHLVRHDDIPDTEILDENIASVSQSSQQWFQGQQRSTSNYCTLPLHNEPDQKCVGLYVLSHRLTQGHARQSLHRNTALLIHTQQSLHQLASISRTCLCSLFFLGLLSLLWRHCSSSLQVNTGAVINCQTL</sequence>
<protein>
    <submittedName>
        <fullName evidence="1">Uncharacterized protein</fullName>
    </submittedName>
</protein>
<evidence type="ECO:0000313" key="1">
    <source>
        <dbReference type="EMBL" id="KAK2181428.1"/>
    </source>
</evidence>
<dbReference type="Proteomes" id="UP001209878">
    <property type="component" value="Unassembled WGS sequence"/>
</dbReference>